<dbReference type="EMBL" id="CAXIEN010000064">
    <property type="protein sequence ID" value="CAL1272949.1"/>
    <property type="molecule type" value="Genomic_DNA"/>
</dbReference>
<comment type="caution">
    <text evidence="1">The sequence shown here is derived from an EMBL/GenBank/DDBJ whole genome shotgun (WGS) entry which is preliminary data.</text>
</comment>
<sequence>MAVVLGCQSYEISIKSLWVLYIPAVSNQIKVHKNRSLEKFLDQTLDDISAMIPTSNDKEDIQHSLKDLMESIGNLLISFVKRIVKKTLKELNFRVECFICADSQHI</sequence>
<dbReference type="Proteomes" id="UP001497382">
    <property type="component" value="Unassembled WGS sequence"/>
</dbReference>
<reference evidence="1 2" key="1">
    <citation type="submission" date="2024-04" db="EMBL/GenBank/DDBJ databases">
        <authorList>
            <person name="Rising A."/>
            <person name="Reimegard J."/>
            <person name="Sonavane S."/>
            <person name="Akerstrom W."/>
            <person name="Nylinder S."/>
            <person name="Hedman E."/>
            <person name="Kallberg Y."/>
        </authorList>
    </citation>
    <scope>NUCLEOTIDE SEQUENCE [LARGE SCALE GENOMIC DNA]</scope>
</reference>
<organism evidence="1 2">
    <name type="scientific">Larinioides sclopetarius</name>
    <dbReference type="NCBI Taxonomy" id="280406"/>
    <lineage>
        <taxon>Eukaryota</taxon>
        <taxon>Metazoa</taxon>
        <taxon>Ecdysozoa</taxon>
        <taxon>Arthropoda</taxon>
        <taxon>Chelicerata</taxon>
        <taxon>Arachnida</taxon>
        <taxon>Araneae</taxon>
        <taxon>Araneomorphae</taxon>
        <taxon>Entelegynae</taxon>
        <taxon>Araneoidea</taxon>
        <taxon>Araneidae</taxon>
        <taxon>Larinioides</taxon>
    </lineage>
</organism>
<evidence type="ECO:0000313" key="1">
    <source>
        <dbReference type="EMBL" id="CAL1272949.1"/>
    </source>
</evidence>
<accession>A0AAV1ZML9</accession>
<name>A0AAV1ZML9_9ARAC</name>
<proteinExistence type="predicted"/>
<gene>
    <name evidence="1" type="ORF">LARSCL_LOCUS6676</name>
</gene>
<keyword evidence="2" id="KW-1185">Reference proteome</keyword>
<evidence type="ECO:0000313" key="2">
    <source>
        <dbReference type="Proteomes" id="UP001497382"/>
    </source>
</evidence>
<dbReference type="AlphaFoldDB" id="A0AAV1ZML9"/>
<protein>
    <submittedName>
        <fullName evidence="1">Uncharacterized protein</fullName>
    </submittedName>
</protein>